<sequence length="68" mass="7869">MRETIIGWIGRWARNSLNSSERKLLLDEVKSVSTCTYDCHTSPAYCFNRITPPLLSRRLRRLEEGAVT</sequence>
<keyword evidence="2" id="KW-1185">Reference proteome</keyword>
<dbReference type="EMBL" id="LGRX02035389">
    <property type="protein sequence ID" value="KAK3235014.1"/>
    <property type="molecule type" value="Genomic_DNA"/>
</dbReference>
<gene>
    <name evidence="1" type="ORF">CYMTET_54762</name>
</gene>
<dbReference type="AlphaFoldDB" id="A0AAE0EP13"/>
<dbReference type="Proteomes" id="UP001190700">
    <property type="component" value="Unassembled WGS sequence"/>
</dbReference>
<reference evidence="1 2" key="1">
    <citation type="journal article" date="2015" name="Genome Biol. Evol.">
        <title>Comparative Genomics of a Bacterivorous Green Alga Reveals Evolutionary Causalities and Consequences of Phago-Mixotrophic Mode of Nutrition.</title>
        <authorList>
            <person name="Burns J.A."/>
            <person name="Paasch A."/>
            <person name="Narechania A."/>
            <person name="Kim E."/>
        </authorList>
    </citation>
    <scope>NUCLEOTIDE SEQUENCE [LARGE SCALE GENOMIC DNA]</scope>
    <source>
        <strain evidence="1 2">PLY_AMNH</strain>
    </source>
</reference>
<evidence type="ECO:0000313" key="2">
    <source>
        <dbReference type="Proteomes" id="UP001190700"/>
    </source>
</evidence>
<proteinExistence type="predicted"/>
<comment type="caution">
    <text evidence="1">The sequence shown here is derived from an EMBL/GenBank/DDBJ whole genome shotgun (WGS) entry which is preliminary data.</text>
</comment>
<organism evidence="1 2">
    <name type="scientific">Cymbomonas tetramitiformis</name>
    <dbReference type="NCBI Taxonomy" id="36881"/>
    <lineage>
        <taxon>Eukaryota</taxon>
        <taxon>Viridiplantae</taxon>
        <taxon>Chlorophyta</taxon>
        <taxon>Pyramimonadophyceae</taxon>
        <taxon>Pyramimonadales</taxon>
        <taxon>Pyramimonadaceae</taxon>
        <taxon>Cymbomonas</taxon>
    </lineage>
</organism>
<evidence type="ECO:0000313" key="1">
    <source>
        <dbReference type="EMBL" id="KAK3235014.1"/>
    </source>
</evidence>
<name>A0AAE0EP13_9CHLO</name>
<accession>A0AAE0EP13</accession>
<protein>
    <submittedName>
        <fullName evidence="1">Uncharacterized protein</fullName>
    </submittedName>
</protein>